<organism evidence="1 2">
    <name type="scientific">Rhizobium hidalgonense</name>
    <dbReference type="NCBI Taxonomy" id="1538159"/>
    <lineage>
        <taxon>Bacteria</taxon>
        <taxon>Pseudomonadati</taxon>
        <taxon>Pseudomonadota</taxon>
        <taxon>Alphaproteobacteria</taxon>
        <taxon>Hyphomicrobiales</taxon>
        <taxon>Rhizobiaceae</taxon>
        <taxon>Rhizobium/Agrobacterium group</taxon>
        <taxon>Rhizobium</taxon>
    </lineage>
</organism>
<accession>A0AAJ2H1D4</accession>
<evidence type="ECO:0000313" key="2">
    <source>
        <dbReference type="Proteomes" id="UP001268610"/>
    </source>
</evidence>
<dbReference type="InterPro" id="IPR049718">
    <property type="entry name" value="AKO59007-like"/>
</dbReference>
<reference evidence="1" key="1">
    <citation type="submission" date="2023-04" db="EMBL/GenBank/DDBJ databases">
        <title>Genomic characterization of faba bean (Vicia faba) microsymbionts in Mexican soils.</title>
        <authorList>
            <person name="Rivera Orduna F.N."/>
            <person name="Guevara-Luna J."/>
            <person name="Yan J."/>
            <person name="Arroyo-Herrera I."/>
            <person name="Li Y."/>
            <person name="Vasquez-Murrieta M.S."/>
            <person name="Wang E.T."/>
        </authorList>
    </citation>
    <scope>NUCLEOTIDE SEQUENCE</scope>
    <source>
        <strain evidence="1">CH26</strain>
    </source>
</reference>
<comment type="caution">
    <text evidence="1">The sequence shown here is derived from an EMBL/GenBank/DDBJ whole genome shotgun (WGS) entry which is preliminary data.</text>
</comment>
<dbReference type="EMBL" id="JAVLSF010000036">
    <property type="protein sequence ID" value="MDR9777204.1"/>
    <property type="molecule type" value="Genomic_DNA"/>
</dbReference>
<dbReference type="Proteomes" id="UP001268610">
    <property type="component" value="Unassembled WGS sequence"/>
</dbReference>
<dbReference type="AlphaFoldDB" id="A0AAJ2H1D4"/>
<dbReference type="RefSeq" id="WP_310865765.1">
    <property type="nucleotide sequence ID" value="NZ_JAVLSF010000036.1"/>
</dbReference>
<protein>
    <submittedName>
        <fullName evidence="1">Phage major capsid protein</fullName>
    </submittedName>
</protein>
<sequence>MPSPNSVFTEMVTTTLRNHPAEVSDNVSRNNALYSRLKSRGKIKKLSGGYEIVRPLDYAENSTYQRYAGYDTLNVQASDVLSAAKYDWVQAAIHVTASGRELRMNNGKEQIIDLASSRTRNAMRTASNNMSLDIYSDGSLTNQMGGLAHLIQNAGTGTVGGINSSTYTFWKNKFYEAPGTNTVTKSNIKGYMNTTWLSLVRGTDKPDLIVSTHDFFGFYWESLQDLQRYASADSATAGFQSLKYVTADVMFDDNTNFATTGEKMYFLNTDYLEMVVHRDANWTTLDEKMSINQDGVVIPIIWQGQMTCSNRALQGVLIDAA</sequence>
<proteinExistence type="predicted"/>
<dbReference type="NCBIfam" id="NF033394">
    <property type="entry name" value="capsid_maj_Podo"/>
    <property type="match status" value="1"/>
</dbReference>
<name>A0AAJ2H1D4_9HYPH</name>
<evidence type="ECO:0000313" key="1">
    <source>
        <dbReference type="EMBL" id="MDR9777204.1"/>
    </source>
</evidence>
<gene>
    <name evidence="1" type="ORF">RJJ65_32115</name>
</gene>